<name>A0A8H3FCW8_9LECA</name>
<accession>A0A8H3FCW8</accession>
<proteinExistence type="predicted"/>
<reference evidence="1" key="1">
    <citation type="submission" date="2021-03" db="EMBL/GenBank/DDBJ databases">
        <authorList>
            <person name="Tagirdzhanova G."/>
        </authorList>
    </citation>
    <scope>NUCLEOTIDE SEQUENCE</scope>
</reference>
<comment type="caution">
    <text evidence="1">The sequence shown here is derived from an EMBL/GenBank/DDBJ whole genome shotgun (WGS) entry which is preliminary data.</text>
</comment>
<dbReference type="AlphaFoldDB" id="A0A8H3FCW8"/>
<protein>
    <submittedName>
        <fullName evidence="1">Uncharacterized protein</fullName>
    </submittedName>
</protein>
<evidence type="ECO:0000313" key="2">
    <source>
        <dbReference type="Proteomes" id="UP000664534"/>
    </source>
</evidence>
<keyword evidence="2" id="KW-1185">Reference proteome</keyword>
<gene>
    <name evidence="1" type="ORF">IMSHALPRED_005658</name>
</gene>
<sequence length="368" mass="42927">MPTFDGHFQEALKALRSLRCLCTDINDIEIAFVLSSTTEVTQFGKLIQDIKPCGDHYGMYPMPVNQTWNPQIRLLNLYDLLPPVLQKDVEPDDTNHLLNQYGKYRYQGLKKLLAARELRYNAAMWIDSEAIVTQPFEIRPLFSQHLLHPIIWKSRHATDDYWVNCMASAARILGRSLDSFGRRYNGGAENMMWFVEREIIDDMFAFVEAAHGKPFLQVFLEHDDCTWETSVYHMHIQARKLETGPGSIFARYKVLESEREMIRWGLVPGFHYEEESVCGWGEVMFKLIKEPGMQPLLSAFIKRYGWHFQRVDANFFEPGQGESGNREMIKRWIYDSPVYMFISADLPGFHEWLAQDTEFANKEEEANT</sequence>
<organism evidence="1 2">
    <name type="scientific">Imshaugia aleurites</name>
    <dbReference type="NCBI Taxonomy" id="172621"/>
    <lineage>
        <taxon>Eukaryota</taxon>
        <taxon>Fungi</taxon>
        <taxon>Dikarya</taxon>
        <taxon>Ascomycota</taxon>
        <taxon>Pezizomycotina</taxon>
        <taxon>Lecanoromycetes</taxon>
        <taxon>OSLEUM clade</taxon>
        <taxon>Lecanoromycetidae</taxon>
        <taxon>Lecanorales</taxon>
        <taxon>Lecanorineae</taxon>
        <taxon>Parmeliaceae</taxon>
        <taxon>Imshaugia</taxon>
    </lineage>
</organism>
<dbReference type="EMBL" id="CAJPDT010000030">
    <property type="protein sequence ID" value="CAF9922321.1"/>
    <property type="molecule type" value="Genomic_DNA"/>
</dbReference>
<evidence type="ECO:0000313" key="1">
    <source>
        <dbReference type="EMBL" id="CAF9922321.1"/>
    </source>
</evidence>
<dbReference type="OrthoDB" id="3633556at2759"/>
<dbReference type="Proteomes" id="UP000664534">
    <property type="component" value="Unassembled WGS sequence"/>
</dbReference>